<accession>A0AAF0D130</accession>
<feature type="domain" description="Luciferase-like" evidence="2">
    <location>
        <begin position="19"/>
        <end position="121"/>
    </location>
</feature>
<dbReference type="InterPro" id="IPR011251">
    <property type="entry name" value="Luciferase-like_dom"/>
</dbReference>
<dbReference type="AlphaFoldDB" id="A0AAF0D130"/>
<reference evidence="3" key="2">
    <citation type="journal article" date="2022" name="Nat. Microbiol.">
        <title>A closed Candidatus Odinarchaeum chromosome exposes Asgard archaeal viruses.</title>
        <authorList>
            <person name="Tamarit D."/>
            <person name="Caceres E.F."/>
            <person name="Krupovic M."/>
            <person name="Nijland R."/>
            <person name="Eme L."/>
            <person name="Robinson N.P."/>
            <person name="Ettema T.J.G."/>
        </authorList>
    </citation>
    <scope>NUCLEOTIDE SEQUENCE</scope>
    <source>
        <strain evidence="3">LCB_4</strain>
    </source>
</reference>
<sequence length="292" mass="33260">MRIGLNIDGLYEISTLIKKCRIIEKTGFDTIWLGEGPEHRHIYPVLATAASKTEKITIGTSILSVHMHKPFQLFQAFKLLKDVFGNRFIIGIGRGGEKHLASIGKNSFKTISLLEEYLRIYNNSKLNLPIYLGAIGFKTLIKLGDKFNGVIINSISPKIIKTIMEKTKLKNNNILAIGPAAYRPSKKTWNKFLMACAFIASELPDRIALEFEINTQIQEVRSYFFKHNIIELNRIAAFLIENFGIAGSIEDFEKRVSELEKIGVKEVIFSHPISEEARKFNEFTKKIDRLRI</sequence>
<dbReference type="Gene3D" id="3.20.20.30">
    <property type="entry name" value="Luciferase-like domain"/>
    <property type="match status" value="1"/>
</dbReference>
<name>A0AAF0D130_ODILC</name>
<keyword evidence="1" id="KW-0560">Oxidoreductase</keyword>
<dbReference type="Proteomes" id="UP000186851">
    <property type="component" value="Chromosome"/>
</dbReference>
<dbReference type="EMBL" id="CP091871">
    <property type="protein sequence ID" value="WEU39696.1"/>
    <property type="molecule type" value="Genomic_DNA"/>
</dbReference>
<dbReference type="InterPro" id="IPR036661">
    <property type="entry name" value="Luciferase-like_sf"/>
</dbReference>
<dbReference type="SUPFAM" id="SSF51679">
    <property type="entry name" value="Bacterial luciferase-like"/>
    <property type="match status" value="1"/>
</dbReference>
<proteinExistence type="predicted"/>
<dbReference type="PANTHER" id="PTHR43244">
    <property type="match status" value="1"/>
</dbReference>
<dbReference type="KEGG" id="oyw:OdinLCB4_004210"/>
<evidence type="ECO:0000259" key="2">
    <source>
        <dbReference type="Pfam" id="PF00296"/>
    </source>
</evidence>
<dbReference type="Pfam" id="PF00296">
    <property type="entry name" value="Bac_luciferase"/>
    <property type="match status" value="1"/>
</dbReference>
<evidence type="ECO:0000256" key="1">
    <source>
        <dbReference type="ARBA" id="ARBA00023002"/>
    </source>
</evidence>
<reference evidence="3" key="1">
    <citation type="journal article" date="2017" name="Nature">
        <title>Asgard archaea illuminate the origin of eukaryotic cellular complexity.</title>
        <authorList>
            <person name="Zaremba-Niedzwiedzka K."/>
            <person name="Caceres E.F."/>
            <person name="Saw J.H."/>
            <person name="Backstrom D."/>
            <person name="Juzokaite L."/>
            <person name="Vancaester E."/>
            <person name="Seitz K.W."/>
            <person name="Anantharaman K."/>
            <person name="Starnawski P."/>
            <person name="Kjeldsen K.U."/>
            <person name="Scott M.B."/>
            <person name="Nunoura T."/>
            <person name="Banfield J.F."/>
            <person name="Schramm A."/>
            <person name="Baker B.J."/>
            <person name="Spang A."/>
            <person name="Ettema T.J.G."/>
        </authorList>
    </citation>
    <scope>NUCLEOTIDE SEQUENCE</scope>
    <source>
        <strain evidence="3">LCB_4</strain>
    </source>
</reference>
<evidence type="ECO:0000313" key="3">
    <source>
        <dbReference type="EMBL" id="WEU39696.1"/>
    </source>
</evidence>
<evidence type="ECO:0000313" key="4">
    <source>
        <dbReference type="Proteomes" id="UP000186851"/>
    </source>
</evidence>
<dbReference type="InterPro" id="IPR050564">
    <property type="entry name" value="F420-G6PD/mer"/>
</dbReference>
<gene>
    <name evidence="3" type="ORF">OdinLCB4_004210</name>
</gene>
<dbReference type="PANTHER" id="PTHR43244:SF1">
    <property type="entry name" value="5,10-METHYLENETETRAHYDROMETHANOPTERIN REDUCTASE"/>
    <property type="match status" value="1"/>
</dbReference>
<organism evidence="3 4">
    <name type="scientific">Odinarchaeota yellowstonii (strain LCB_4)</name>
    <dbReference type="NCBI Taxonomy" id="1841599"/>
    <lineage>
        <taxon>Archaea</taxon>
        <taxon>Promethearchaeati</taxon>
        <taxon>Candidatus Odinarchaeota</taxon>
        <taxon>Candidatus Odinarchaeia</taxon>
        <taxon>Candidatus Odinarchaeales</taxon>
        <taxon>Candidatus Odinarchaeaceae</taxon>
        <taxon>Candidatus Odinarchaeum</taxon>
    </lineage>
</organism>
<dbReference type="GO" id="GO:0016705">
    <property type="term" value="F:oxidoreductase activity, acting on paired donors, with incorporation or reduction of molecular oxygen"/>
    <property type="evidence" value="ECO:0007669"/>
    <property type="project" value="InterPro"/>
</dbReference>
<protein>
    <submittedName>
        <fullName evidence="3">LLM class flavin-dependent oxidoreductase</fullName>
    </submittedName>
</protein>